<feature type="transmembrane region" description="Helical" evidence="8">
    <location>
        <begin position="37"/>
        <end position="57"/>
    </location>
</feature>
<evidence type="ECO:0000256" key="5">
    <source>
        <dbReference type="ARBA" id="ARBA00023136"/>
    </source>
</evidence>
<dbReference type="Proteomes" id="UP001153712">
    <property type="component" value="Chromosome 9"/>
</dbReference>
<proteinExistence type="inferred from homology"/>
<dbReference type="PANTHER" id="PTHR21143:SF104">
    <property type="entry name" value="GUSTATORY RECEPTOR 8A-RELATED"/>
    <property type="match status" value="1"/>
</dbReference>
<keyword evidence="10" id="KW-1185">Reference proteome</keyword>
<dbReference type="AlphaFoldDB" id="A0A9N9XUB9"/>
<reference evidence="9" key="1">
    <citation type="submission" date="2022-01" db="EMBL/GenBank/DDBJ databases">
        <authorList>
            <person name="King R."/>
        </authorList>
    </citation>
    <scope>NUCLEOTIDE SEQUENCE</scope>
</reference>
<feature type="transmembrane region" description="Helical" evidence="8">
    <location>
        <begin position="124"/>
        <end position="144"/>
    </location>
</feature>
<evidence type="ECO:0000256" key="1">
    <source>
        <dbReference type="ARBA" id="ARBA00004651"/>
    </source>
</evidence>
<keyword evidence="3 8" id="KW-0812">Transmembrane</keyword>
<dbReference type="GO" id="GO:0007635">
    <property type="term" value="P:chemosensory behavior"/>
    <property type="evidence" value="ECO:0007669"/>
    <property type="project" value="TreeGrafter"/>
</dbReference>
<comment type="similarity">
    <text evidence="8">Belongs to the insect chemoreceptor superfamily. Gustatory receptor (GR) family.</text>
</comment>
<keyword evidence="5 8" id="KW-0472">Membrane</keyword>
<evidence type="ECO:0000256" key="3">
    <source>
        <dbReference type="ARBA" id="ARBA00022692"/>
    </source>
</evidence>
<protein>
    <recommendedName>
        <fullName evidence="8">Gustatory receptor</fullName>
    </recommendedName>
</protein>
<keyword evidence="4 8" id="KW-1133">Transmembrane helix</keyword>
<evidence type="ECO:0000313" key="10">
    <source>
        <dbReference type="Proteomes" id="UP001153712"/>
    </source>
</evidence>
<dbReference type="GO" id="GO:0005886">
    <property type="term" value="C:plasma membrane"/>
    <property type="evidence" value="ECO:0007669"/>
    <property type="project" value="UniProtKB-SubCell"/>
</dbReference>
<comment type="subcellular location">
    <subcellularLocation>
        <location evidence="1 8">Cell membrane</location>
        <topology evidence="1 8">Multi-pass membrane protein</topology>
    </subcellularLocation>
</comment>
<dbReference type="GO" id="GO:0030424">
    <property type="term" value="C:axon"/>
    <property type="evidence" value="ECO:0007669"/>
    <property type="project" value="TreeGrafter"/>
</dbReference>
<dbReference type="Pfam" id="PF08395">
    <property type="entry name" value="7tm_7"/>
    <property type="match status" value="1"/>
</dbReference>
<gene>
    <name evidence="9" type="ORF">PHYEVI_LOCUS11765</name>
</gene>
<evidence type="ECO:0000256" key="8">
    <source>
        <dbReference type="RuleBase" id="RU363108"/>
    </source>
</evidence>
<organism evidence="9 10">
    <name type="scientific">Phyllotreta striolata</name>
    <name type="common">Striped flea beetle</name>
    <name type="synonym">Crioceris striolata</name>
    <dbReference type="NCBI Taxonomy" id="444603"/>
    <lineage>
        <taxon>Eukaryota</taxon>
        <taxon>Metazoa</taxon>
        <taxon>Ecdysozoa</taxon>
        <taxon>Arthropoda</taxon>
        <taxon>Hexapoda</taxon>
        <taxon>Insecta</taxon>
        <taxon>Pterygota</taxon>
        <taxon>Neoptera</taxon>
        <taxon>Endopterygota</taxon>
        <taxon>Coleoptera</taxon>
        <taxon>Polyphaga</taxon>
        <taxon>Cucujiformia</taxon>
        <taxon>Chrysomeloidea</taxon>
        <taxon>Chrysomelidae</taxon>
        <taxon>Galerucinae</taxon>
        <taxon>Alticini</taxon>
        <taxon>Phyllotreta</taxon>
    </lineage>
</organism>
<name>A0A9N9XUB9_PHYSR</name>
<dbReference type="InterPro" id="IPR013604">
    <property type="entry name" value="7TM_chemorcpt"/>
</dbReference>
<evidence type="ECO:0000256" key="4">
    <source>
        <dbReference type="ARBA" id="ARBA00022989"/>
    </source>
</evidence>
<feature type="transmembrane region" description="Helical" evidence="8">
    <location>
        <begin position="69"/>
        <end position="90"/>
    </location>
</feature>
<dbReference type="GO" id="GO:0043025">
    <property type="term" value="C:neuronal cell body"/>
    <property type="evidence" value="ECO:0007669"/>
    <property type="project" value="TreeGrafter"/>
</dbReference>
<comment type="caution">
    <text evidence="8">Lacks conserved residue(s) required for the propagation of feature annotation.</text>
</comment>
<dbReference type="GO" id="GO:0030425">
    <property type="term" value="C:dendrite"/>
    <property type="evidence" value="ECO:0007669"/>
    <property type="project" value="TreeGrafter"/>
</dbReference>
<dbReference type="EMBL" id="OU900102">
    <property type="protein sequence ID" value="CAG9865534.1"/>
    <property type="molecule type" value="Genomic_DNA"/>
</dbReference>
<keyword evidence="2 8" id="KW-1003">Cell membrane</keyword>
<accession>A0A9N9XUB9</accession>
<evidence type="ECO:0000256" key="7">
    <source>
        <dbReference type="ARBA" id="ARBA00023224"/>
    </source>
</evidence>
<comment type="function">
    <text evidence="8">Gustatory receptor which mediates acceptance or avoidance behavior, depending on its substrates.</text>
</comment>
<keyword evidence="7 8" id="KW-0807">Transducer</keyword>
<sequence length="370" mass="42853">MSLGNFHKLLRFGFAFSVSPWYDPGKRAFKYRTFNRAYSACLIGFFLASYLFGLVHLECNNKSGFLGGKFASLEIISTSSMATMYLLFRLNRRKTNAWRRLLDNLLLVEEILYSAFGVTLTESFNYLLIPTQLTVVVGYLWYYIYYAENVQTFGKSQGNAFEKFIWLDISRCISLLVCLICGALMKISRMRFVALNEEMKRMQLTGRNRNIKALKVCYGRLLDNIRLYNEIFGSFIFCSIVKTTVEFQGFLTYFIQYEYFSGLHPIRYVYKSGMSSFLSWFCSVYTIFSCDSVAKELAETRRSCFELYLKSLDDWSIDSQQDISDVLELLASDPKFSAGNFFEIRREVVLNMLNVATAYVLVTVQLKGKN</sequence>
<dbReference type="GO" id="GO:0007165">
    <property type="term" value="P:signal transduction"/>
    <property type="evidence" value="ECO:0007669"/>
    <property type="project" value="UniProtKB-KW"/>
</dbReference>
<evidence type="ECO:0000256" key="6">
    <source>
        <dbReference type="ARBA" id="ARBA00023170"/>
    </source>
</evidence>
<evidence type="ECO:0000256" key="2">
    <source>
        <dbReference type="ARBA" id="ARBA00022475"/>
    </source>
</evidence>
<dbReference type="PANTHER" id="PTHR21143">
    <property type="entry name" value="INVERTEBRATE GUSTATORY RECEPTOR"/>
    <property type="match status" value="1"/>
</dbReference>
<feature type="transmembrane region" description="Helical" evidence="8">
    <location>
        <begin position="164"/>
        <end position="185"/>
    </location>
</feature>
<keyword evidence="6 8" id="KW-0675">Receptor</keyword>
<dbReference type="GO" id="GO:0008049">
    <property type="term" value="P:male courtship behavior"/>
    <property type="evidence" value="ECO:0007669"/>
    <property type="project" value="TreeGrafter"/>
</dbReference>
<dbReference type="GO" id="GO:0050909">
    <property type="term" value="P:sensory perception of taste"/>
    <property type="evidence" value="ECO:0007669"/>
    <property type="project" value="InterPro"/>
</dbReference>
<evidence type="ECO:0000313" key="9">
    <source>
        <dbReference type="EMBL" id="CAG9865534.1"/>
    </source>
</evidence>